<organism evidence="4 5">
    <name type="scientific">Pseudoxanthobacter soli DSM 19599</name>
    <dbReference type="NCBI Taxonomy" id="1123029"/>
    <lineage>
        <taxon>Bacteria</taxon>
        <taxon>Pseudomonadati</taxon>
        <taxon>Pseudomonadota</taxon>
        <taxon>Alphaproteobacteria</taxon>
        <taxon>Hyphomicrobiales</taxon>
        <taxon>Segnochrobactraceae</taxon>
        <taxon>Pseudoxanthobacter</taxon>
    </lineage>
</organism>
<accession>A0A1M7ZRI6</accession>
<evidence type="ECO:0000256" key="1">
    <source>
        <dbReference type="SAM" id="MobiDB-lite"/>
    </source>
</evidence>
<dbReference type="InterPro" id="IPR002035">
    <property type="entry name" value="VWF_A"/>
</dbReference>
<sequence length="369" mass="39789">MTGFGAIQFQWLWAFALLPLPLLVRWLVPAAKRGRAGALRVPFFAEISRDGAAAGGLRRRDWLKLLTMSLIWLLLVTAAARPAYVGKPVPIPVSGRDLMMAIDLSGSMGRQDFSFNDQATNRLVVVKAVADDFISRRKGDRVGLILFSSRAYVQTPLTFDRTVVRELLDEAEIGLTGQETAIGDAIGLAVKTLKDRPVDERVLVLLTDGANNSGALQPLQAAKLAAQEHVKIYTIGVGADQMAVDTAFGRQIVNPAEDLDEETLSKIAEMTGGRYFRARDIEGLAKIYQEIDAMEPVSGEPLYLHPSVTLFQWPLGAALVLSFGLGTLMLVPNTFGGRIPVPAPAPAPPAAPAVEGGEVPRPRKEGFAA</sequence>
<dbReference type="CDD" id="cd01467">
    <property type="entry name" value="vWA_BatA_type"/>
    <property type="match status" value="1"/>
</dbReference>
<dbReference type="SUPFAM" id="SSF53300">
    <property type="entry name" value="vWA-like"/>
    <property type="match status" value="1"/>
</dbReference>
<dbReference type="AlphaFoldDB" id="A0A1M7ZRI6"/>
<evidence type="ECO:0000259" key="3">
    <source>
        <dbReference type="PROSITE" id="PS50234"/>
    </source>
</evidence>
<keyword evidence="2" id="KW-0812">Transmembrane</keyword>
<feature type="region of interest" description="Disordered" evidence="1">
    <location>
        <begin position="346"/>
        <end position="369"/>
    </location>
</feature>
<dbReference type="InterPro" id="IPR036465">
    <property type="entry name" value="vWFA_dom_sf"/>
</dbReference>
<reference evidence="4 5" key="1">
    <citation type="submission" date="2016-12" db="EMBL/GenBank/DDBJ databases">
        <authorList>
            <person name="Song W.-J."/>
            <person name="Kurnit D.M."/>
        </authorList>
    </citation>
    <scope>NUCLEOTIDE SEQUENCE [LARGE SCALE GENOMIC DNA]</scope>
    <source>
        <strain evidence="4 5">DSM 19599</strain>
    </source>
</reference>
<dbReference type="STRING" id="1123029.SAMN02745172_04168"/>
<feature type="transmembrane region" description="Helical" evidence="2">
    <location>
        <begin position="65"/>
        <end position="84"/>
    </location>
</feature>
<dbReference type="EMBL" id="FRXO01000014">
    <property type="protein sequence ID" value="SHO67487.1"/>
    <property type="molecule type" value="Genomic_DNA"/>
</dbReference>
<proteinExistence type="predicted"/>
<evidence type="ECO:0000313" key="5">
    <source>
        <dbReference type="Proteomes" id="UP000186406"/>
    </source>
</evidence>
<gene>
    <name evidence="4" type="ORF">SAMN02745172_04168</name>
</gene>
<dbReference type="InterPro" id="IPR033881">
    <property type="entry name" value="vWA_BatA_type"/>
</dbReference>
<name>A0A1M7ZRI6_9HYPH</name>
<evidence type="ECO:0000256" key="2">
    <source>
        <dbReference type="SAM" id="Phobius"/>
    </source>
</evidence>
<dbReference type="Gene3D" id="3.40.50.410">
    <property type="entry name" value="von Willebrand factor, type A domain"/>
    <property type="match status" value="1"/>
</dbReference>
<dbReference type="Pfam" id="PF00092">
    <property type="entry name" value="VWA"/>
    <property type="match status" value="1"/>
</dbReference>
<feature type="transmembrane region" description="Helical" evidence="2">
    <location>
        <begin position="6"/>
        <end position="28"/>
    </location>
</feature>
<feature type="domain" description="VWFA" evidence="3">
    <location>
        <begin position="97"/>
        <end position="291"/>
    </location>
</feature>
<feature type="compositionally biased region" description="Basic and acidic residues" evidence="1">
    <location>
        <begin position="358"/>
        <end position="369"/>
    </location>
</feature>
<dbReference type="SMART" id="SM00327">
    <property type="entry name" value="VWA"/>
    <property type="match status" value="1"/>
</dbReference>
<dbReference type="PROSITE" id="PS50234">
    <property type="entry name" value="VWFA"/>
    <property type="match status" value="1"/>
</dbReference>
<dbReference type="InterPro" id="IPR050768">
    <property type="entry name" value="UPF0353/GerABKA_families"/>
</dbReference>
<keyword evidence="2" id="KW-0472">Membrane</keyword>
<dbReference type="RefSeq" id="WP_073632336.1">
    <property type="nucleotide sequence ID" value="NZ_FRXO01000014.1"/>
</dbReference>
<protein>
    <submittedName>
        <fullName evidence="4">Ca-activated chloride channel family protein</fullName>
    </submittedName>
</protein>
<keyword evidence="2" id="KW-1133">Transmembrane helix</keyword>
<dbReference type="PANTHER" id="PTHR22550">
    <property type="entry name" value="SPORE GERMINATION PROTEIN"/>
    <property type="match status" value="1"/>
</dbReference>
<evidence type="ECO:0000313" key="4">
    <source>
        <dbReference type="EMBL" id="SHO67487.1"/>
    </source>
</evidence>
<dbReference type="PRINTS" id="PR00453">
    <property type="entry name" value="VWFADOMAIN"/>
</dbReference>
<keyword evidence="5" id="KW-1185">Reference proteome</keyword>
<dbReference type="Proteomes" id="UP000186406">
    <property type="component" value="Unassembled WGS sequence"/>
</dbReference>
<dbReference type="OrthoDB" id="6206554at2"/>
<dbReference type="PANTHER" id="PTHR22550:SF18">
    <property type="entry name" value="VWFA DOMAIN-CONTAINING PROTEIN"/>
    <property type="match status" value="1"/>
</dbReference>